<name>A0A7D7QHU8_9ACTN</name>
<dbReference type="PANTHER" id="PTHR31760">
    <property type="entry name" value="S-ADENOSYL-L-METHIONINE-DEPENDENT METHYLTRANSFERASES SUPERFAMILY PROTEIN"/>
    <property type="match status" value="1"/>
</dbReference>
<dbReference type="Gene3D" id="3.40.50.150">
    <property type="entry name" value="Vaccinia Virus protein VP39"/>
    <property type="match status" value="1"/>
</dbReference>
<keyword evidence="4 6" id="KW-0808">Transferase</keyword>
<dbReference type="GO" id="GO:0005829">
    <property type="term" value="C:cytosol"/>
    <property type="evidence" value="ECO:0007669"/>
    <property type="project" value="TreeGrafter"/>
</dbReference>
<keyword evidence="2 6" id="KW-0698">rRNA processing</keyword>
<evidence type="ECO:0000256" key="2">
    <source>
        <dbReference type="ARBA" id="ARBA00022552"/>
    </source>
</evidence>
<dbReference type="InterPro" id="IPR003682">
    <property type="entry name" value="rRNA_ssu_MeTfrase_G"/>
</dbReference>
<dbReference type="InterPro" id="IPR029063">
    <property type="entry name" value="SAM-dependent_MTases_sf"/>
</dbReference>
<gene>
    <name evidence="6 8" type="primary">rsmG</name>
    <name evidence="8" type="ORF">H1R19_23055</name>
</gene>
<keyword evidence="1 6" id="KW-0963">Cytoplasm</keyword>
<proteinExistence type="inferred from homology"/>
<protein>
    <recommendedName>
        <fullName evidence="6">Ribosomal RNA small subunit methyltransferase G</fullName>
        <ecNumber evidence="6">2.1.1.-</ecNumber>
    </recommendedName>
    <alternativeName>
        <fullName evidence="6">16S rRNA 7-methylguanosine methyltransferase</fullName>
        <shortName evidence="6">16S rRNA m7G methyltransferase</shortName>
    </alternativeName>
</protein>
<feature type="compositionally biased region" description="Acidic residues" evidence="7">
    <location>
        <begin position="29"/>
        <end position="40"/>
    </location>
</feature>
<dbReference type="Pfam" id="PF02527">
    <property type="entry name" value="GidB"/>
    <property type="match status" value="1"/>
</dbReference>
<feature type="binding site" evidence="6">
    <location>
        <position position="181"/>
    </location>
    <ligand>
        <name>S-adenosyl-L-methionine</name>
        <dbReference type="ChEBI" id="CHEBI:59789"/>
    </ligand>
</feature>
<keyword evidence="5 6" id="KW-0949">S-adenosyl-L-methionine</keyword>
<evidence type="ECO:0000256" key="3">
    <source>
        <dbReference type="ARBA" id="ARBA00022603"/>
    </source>
</evidence>
<evidence type="ECO:0000256" key="5">
    <source>
        <dbReference type="ARBA" id="ARBA00022691"/>
    </source>
</evidence>
<dbReference type="NCBIfam" id="TIGR00138">
    <property type="entry name" value="rsmG_gidB"/>
    <property type="match status" value="1"/>
</dbReference>
<evidence type="ECO:0000256" key="1">
    <source>
        <dbReference type="ARBA" id="ARBA00022490"/>
    </source>
</evidence>
<evidence type="ECO:0000313" key="9">
    <source>
        <dbReference type="Proteomes" id="UP000515663"/>
    </source>
</evidence>
<feature type="binding site" evidence="6">
    <location>
        <position position="112"/>
    </location>
    <ligand>
        <name>S-adenosyl-L-methionine</name>
        <dbReference type="ChEBI" id="CHEBI:59789"/>
    </ligand>
</feature>
<dbReference type="RefSeq" id="WP_188330599.1">
    <property type="nucleotide sequence ID" value="NZ_JACTOL010000011.1"/>
</dbReference>
<dbReference type="EC" id="2.1.1.-" evidence="6"/>
<dbReference type="EMBL" id="CP059491">
    <property type="protein sequence ID" value="QMT01644.1"/>
    <property type="molecule type" value="Genomic_DNA"/>
</dbReference>
<feature type="compositionally biased region" description="Polar residues" evidence="7">
    <location>
        <begin position="1"/>
        <end position="20"/>
    </location>
</feature>
<feature type="binding site" evidence="6">
    <location>
        <begin position="163"/>
        <end position="164"/>
    </location>
    <ligand>
        <name>S-adenosyl-L-methionine</name>
        <dbReference type="ChEBI" id="CHEBI:59789"/>
    </ligand>
</feature>
<dbReference type="GO" id="GO:0070043">
    <property type="term" value="F:rRNA (guanine-N7-)-methyltransferase activity"/>
    <property type="evidence" value="ECO:0007669"/>
    <property type="project" value="UniProtKB-UniRule"/>
</dbReference>
<evidence type="ECO:0000313" key="8">
    <source>
        <dbReference type="EMBL" id="QMT01644.1"/>
    </source>
</evidence>
<comment type="function">
    <text evidence="6">Specifically methylates the N7 position of a guanine in 16S rRNA.</text>
</comment>
<keyword evidence="3 6" id="KW-0489">Methyltransferase</keyword>
<feature type="region of interest" description="Disordered" evidence="7">
    <location>
        <begin position="1"/>
        <end position="44"/>
    </location>
</feature>
<dbReference type="Proteomes" id="UP000515663">
    <property type="component" value="Chromosome"/>
</dbReference>
<evidence type="ECO:0000256" key="6">
    <source>
        <dbReference type="HAMAP-Rule" id="MF_00074"/>
    </source>
</evidence>
<keyword evidence="9" id="KW-1185">Reference proteome</keyword>
<dbReference type="SUPFAM" id="SSF53335">
    <property type="entry name" value="S-adenosyl-L-methionine-dependent methyltransferases"/>
    <property type="match status" value="1"/>
</dbReference>
<evidence type="ECO:0000256" key="7">
    <source>
        <dbReference type="SAM" id="MobiDB-lite"/>
    </source>
</evidence>
<sequence length="263" mass="28295">MDLSELSVSRETLWSKSTRNGGVVPSDSDPTDSDPTDQPDLEALSKPPAAAREIFGERQELAVRFWQILATDGIDHGLMGPREVPRLWDRHILNCAVIGELIDEEANVIDIGSGAGLPGVPLAVARPDLSITLIEPLLRRSSFLERAVETLALDNVTVVRGRAEEKVVRAQVPLADVVTSRAVAPLERLSKWSAPLIRDGGRMIAIKGSSAAEEIERDRALVGRTGISGLTVAVCGEQSLETPTTVVVGTKAERSRGSRSGRR</sequence>
<accession>A0A7D7QHU8</accession>
<comment type="similarity">
    <text evidence="6">Belongs to the methyltransferase superfamily. RNA methyltransferase RsmG family.</text>
</comment>
<reference evidence="9" key="1">
    <citation type="submission" date="2020-07" db="EMBL/GenBank/DDBJ databases">
        <title>novel species isolated from the respiratory tract of Marmot.</title>
        <authorList>
            <person name="Zhang G."/>
        </authorList>
    </citation>
    <scope>NUCLEOTIDE SEQUENCE [LARGE SCALE GENOMIC DNA]</scope>
    <source>
        <strain evidence="9">686</strain>
    </source>
</reference>
<comment type="caution">
    <text evidence="6">Lacks conserved residue(s) required for the propagation of feature annotation.</text>
</comment>
<dbReference type="PANTHER" id="PTHR31760:SF0">
    <property type="entry name" value="S-ADENOSYL-L-METHIONINE-DEPENDENT METHYLTRANSFERASES SUPERFAMILY PROTEIN"/>
    <property type="match status" value="1"/>
</dbReference>
<dbReference type="HAMAP" id="MF_00074">
    <property type="entry name" value="16SrRNA_methyltr_G"/>
    <property type="match status" value="1"/>
</dbReference>
<feature type="binding site" evidence="6">
    <location>
        <position position="117"/>
    </location>
    <ligand>
        <name>S-adenosyl-L-methionine</name>
        <dbReference type="ChEBI" id="CHEBI:59789"/>
    </ligand>
</feature>
<evidence type="ECO:0000256" key="4">
    <source>
        <dbReference type="ARBA" id="ARBA00022679"/>
    </source>
</evidence>
<dbReference type="KEGG" id="gji:H1R19_23055"/>
<dbReference type="AlphaFoldDB" id="A0A7D7QHU8"/>
<comment type="subcellular location">
    <subcellularLocation>
        <location evidence="6">Cytoplasm</location>
    </subcellularLocation>
</comment>
<dbReference type="CDD" id="cd02440">
    <property type="entry name" value="AdoMet_MTases"/>
    <property type="match status" value="1"/>
</dbReference>
<organism evidence="8 9">
    <name type="scientific">Gordonia jinghuaiqii</name>
    <dbReference type="NCBI Taxonomy" id="2758710"/>
    <lineage>
        <taxon>Bacteria</taxon>
        <taxon>Bacillati</taxon>
        <taxon>Actinomycetota</taxon>
        <taxon>Actinomycetes</taxon>
        <taxon>Mycobacteriales</taxon>
        <taxon>Gordoniaceae</taxon>
        <taxon>Gordonia</taxon>
    </lineage>
</organism>